<dbReference type="PATRIC" id="fig|1716141.3.peg.4350"/>
<dbReference type="AlphaFoldDB" id="A0A177HPV6"/>
<gene>
    <name evidence="1" type="ORF">STSP_41340</name>
</gene>
<sequence>MWVSGFSMAWTKGLSPSLAAASYGCRTVVMGGVTWAKTGLPSKPMTLTSWGTRRPASVRSSTRWSRQPVGRHRHCGAQRGSRPVLPLVSWCLLWPNAGTFRGPLYDRAVIVYAVQERASRVCARLLSTPRPRGEAGSQVSGEALPAAQKLLLTRRAIGRCGRRVARADPCKAARPTAGTGAQGFRPALATPGPQVSPASTHGRALLREQAVTVLGTRSAASEESRRRGMALCVLLTRAPPTA</sequence>
<reference evidence="1 2" key="1">
    <citation type="submission" date="2015-12" db="EMBL/GenBank/DDBJ databases">
        <title>Genome sequence of Streptomyces sp. G25.</title>
        <authorList>
            <person name="Poehlein A."/>
            <person name="Roettig A."/>
            <person name="Hiessl S."/>
            <person name="Hauschild P."/>
            <person name="Schauer J."/>
            <person name="Madkour M.H."/>
            <person name="Al-Ansari A.M."/>
            <person name="Almakishah N.H."/>
            <person name="Steinbuechel A."/>
            <person name="Daniel R."/>
        </authorList>
    </citation>
    <scope>NUCLEOTIDE SEQUENCE [LARGE SCALE GENOMIC DNA]</scope>
    <source>
        <strain evidence="2">G25(2015)</strain>
    </source>
</reference>
<accession>A0A177HPV6</accession>
<keyword evidence="2" id="KW-1185">Reference proteome</keyword>
<comment type="caution">
    <text evidence="1">The sequence shown here is derived from an EMBL/GenBank/DDBJ whole genome shotgun (WGS) entry which is preliminary data.</text>
</comment>
<evidence type="ECO:0000313" key="1">
    <source>
        <dbReference type="EMBL" id="OAH12457.1"/>
    </source>
</evidence>
<proteinExistence type="predicted"/>
<name>A0A177HPV6_9ACTN</name>
<protein>
    <submittedName>
        <fullName evidence="1">Uncharacterized protein</fullName>
    </submittedName>
</protein>
<organism evidence="1 2">
    <name type="scientific">Streptomyces jeddahensis</name>
    <dbReference type="NCBI Taxonomy" id="1716141"/>
    <lineage>
        <taxon>Bacteria</taxon>
        <taxon>Bacillati</taxon>
        <taxon>Actinomycetota</taxon>
        <taxon>Actinomycetes</taxon>
        <taxon>Kitasatosporales</taxon>
        <taxon>Streptomycetaceae</taxon>
        <taxon>Streptomyces</taxon>
    </lineage>
</organism>
<dbReference type="EMBL" id="LOHS01000089">
    <property type="protein sequence ID" value="OAH12457.1"/>
    <property type="molecule type" value="Genomic_DNA"/>
</dbReference>
<dbReference type="Proteomes" id="UP000077381">
    <property type="component" value="Unassembled WGS sequence"/>
</dbReference>
<evidence type="ECO:0000313" key="2">
    <source>
        <dbReference type="Proteomes" id="UP000077381"/>
    </source>
</evidence>